<evidence type="ECO:0000313" key="4">
    <source>
        <dbReference type="Proteomes" id="UP001208689"/>
    </source>
</evidence>
<sequence length="564" mass="65003">MKRFEKDIITLFIRRFSVFQSSRNVIFTFLLLLTVYLSTFSQIFRSSASTDDTQYFLTIDGNSELVAYCYGSGDGTAQNPYIINDYRKGLQSGSGIHIKNTDKYLILNHIFIYTSEYTGLSPYDVGLKLENCENVLIQESILERFDLGIIVSNCTSIEIKRTYLTNNFPNLRVEDGSQNISIHENYINGGTFGIQFLNIDPSHSIVFNNCLLDIQFAIDLFSSSAQVYSNYFYNCAETYRLLGSGHNTFTGSEENSIDNIEIFQAQLYAIGYQFFNNNSHFPLSYVTKTTSTSTTTASLTNSNSSPSNNNGDLMVFILLVILLLALLSLVYLKKINSLIKSKSIDRQWKVFQHEFHTQLNELQSLYSQYHYEDAFNLYRTLESNIESNLISKLTDFLGFTQKQIYLHLSIIQQKNHVQELINAAEYSYAYQTIQSLMEKIDQNSSPLQDPSLYQELQAQYKFLQNEKDQTHAEYSSKLSEILLLVQDQQYDQALNDFAHLQNKLEKWDFTDLLSVVKKQVQTLSNFRQTFQLDTKVSLTSYIEDLDDDFEEWNTNIGLHLGKKK</sequence>
<reference evidence="3" key="1">
    <citation type="submission" date="2022-09" db="EMBL/GenBank/DDBJ databases">
        <title>Actin cytoskeleton and complex cell architecture in an #Asgard archaeon.</title>
        <authorList>
            <person name="Ponce Toledo R.I."/>
            <person name="Schleper C."/>
            <person name="Rodrigues Oliveira T."/>
            <person name="Wollweber F."/>
            <person name="Xu J."/>
            <person name="Rittmann S."/>
            <person name="Klingl A."/>
            <person name="Pilhofer M."/>
        </authorList>
    </citation>
    <scope>NUCLEOTIDE SEQUENCE</scope>
    <source>
        <strain evidence="3">B-35</strain>
    </source>
</reference>
<evidence type="ECO:0000256" key="1">
    <source>
        <dbReference type="SAM" id="Phobius"/>
    </source>
</evidence>
<keyword evidence="1" id="KW-0472">Membrane</keyword>
<dbReference type="InterPro" id="IPR011050">
    <property type="entry name" value="Pectin_lyase_fold/virulence"/>
</dbReference>
<evidence type="ECO:0000259" key="2">
    <source>
        <dbReference type="Pfam" id="PF05048"/>
    </source>
</evidence>
<feature type="transmembrane region" description="Helical" evidence="1">
    <location>
        <begin position="313"/>
        <end position="332"/>
    </location>
</feature>
<dbReference type="EMBL" id="CP104013">
    <property type="protein sequence ID" value="UYP48797.1"/>
    <property type="molecule type" value="Genomic_DNA"/>
</dbReference>
<dbReference type="InterPro" id="IPR012334">
    <property type="entry name" value="Pectin_lyas_fold"/>
</dbReference>
<evidence type="ECO:0000313" key="3">
    <source>
        <dbReference type="EMBL" id="UYP48797.1"/>
    </source>
</evidence>
<gene>
    <name evidence="3" type="ORF">NEF87_005082</name>
</gene>
<proteinExistence type="predicted"/>
<dbReference type="SUPFAM" id="SSF51126">
    <property type="entry name" value="Pectin lyase-like"/>
    <property type="match status" value="1"/>
</dbReference>
<keyword evidence="1" id="KW-0812">Transmembrane</keyword>
<name>A0ABY6HZ52_9ARCH</name>
<keyword evidence="4" id="KW-1185">Reference proteome</keyword>
<dbReference type="Gene3D" id="2.160.20.10">
    <property type="entry name" value="Single-stranded right-handed beta-helix, Pectin lyase-like"/>
    <property type="match status" value="1"/>
</dbReference>
<dbReference type="Pfam" id="PF05048">
    <property type="entry name" value="NosD"/>
    <property type="match status" value="1"/>
</dbReference>
<protein>
    <recommendedName>
        <fullName evidence="2">Periplasmic copper-binding protein NosD beta helix domain-containing protein</fullName>
    </recommendedName>
</protein>
<dbReference type="InterPro" id="IPR007742">
    <property type="entry name" value="NosD_dom"/>
</dbReference>
<organism evidence="3 4">
    <name type="scientific">Candidatus Lokiarchaeum ossiferum</name>
    <dbReference type="NCBI Taxonomy" id="2951803"/>
    <lineage>
        <taxon>Archaea</taxon>
        <taxon>Promethearchaeati</taxon>
        <taxon>Promethearchaeota</taxon>
        <taxon>Promethearchaeia</taxon>
        <taxon>Promethearchaeales</taxon>
        <taxon>Promethearchaeaceae</taxon>
        <taxon>Candidatus Lokiarchaeum</taxon>
    </lineage>
</organism>
<dbReference type="Proteomes" id="UP001208689">
    <property type="component" value="Chromosome"/>
</dbReference>
<keyword evidence="1" id="KW-1133">Transmembrane helix</keyword>
<accession>A0ABY6HZ52</accession>
<feature type="domain" description="Periplasmic copper-binding protein NosD beta helix" evidence="2">
    <location>
        <begin position="94"/>
        <end position="253"/>
    </location>
</feature>